<evidence type="ECO:0000313" key="2">
    <source>
        <dbReference type="Proteomes" id="UP000620382"/>
    </source>
</evidence>
<reference evidence="1 2" key="1">
    <citation type="submission" date="2021-01" db="EMBL/GenBank/DDBJ databases">
        <title>Antibiotic resistance and phylogeny of Pseudomonas spp. isolated over three decades from chicken meat in the Norwegian food chain.</title>
        <authorList>
            <person name="Moen B."/>
        </authorList>
    </citation>
    <scope>NUCLEOTIDE SEQUENCE [LARGE SCALE GENOMIC DNA]</scope>
    <source>
        <strain evidence="1 2">MF6766</strain>
    </source>
</reference>
<name>A0ABS1GXE1_9PSED</name>
<sequence>MRFGLIIPSLLAVTAFAGEKIETVTQGEYGANWPFTVEKVDLLCQEGPPSALVRTEDGKIYALNGSARSKASKNGWLDGQSITKPDVSFPGIKMDYSEITVRAMKLCPSYAG</sequence>
<accession>A0ABS1GXE1</accession>
<keyword evidence="2" id="KW-1185">Reference proteome</keyword>
<gene>
    <name evidence="1" type="ORF">JJD71_21520</name>
</gene>
<protein>
    <submittedName>
        <fullName evidence="1">DUF2511 domain-containing protein</fullName>
    </submittedName>
</protein>
<dbReference type="InterPro" id="IPR019648">
    <property type="entry name" value="YebY"/>
</dbReference>
<dbReference type="EMBL" id="JAENSR010000006">
    <property type="protein sequence ID" value="MBK3461651.1"/>
    <property type="molecule type" value="Genomic_DNA"/>
</dbReference>
<organism evidence="1 2">
    <name type="scientific">Pseudomonas haemolytica</name>
    <dbReference type="NCBI Taxonomy" id="2600065"/>
    <lineage>
        <taxon>Bacteria</taxon>
        <taxon>Pseudomonadati</taxon>
        <taxon>Pseudomonadota</taxon>
        <taxon>Gammaproteobacteria</taxon>
        <taxon>Pseudomonadales</taxon>
        <taxon>Pseudomonadaceae</taxon>
        <taxon>Pseudomonas</taxon>
    </lineage>
</organism>
<dbReference type="RefSeq" id="WP_200657627.1">
    <property type="nucleotide sequence ID" value="NZ_JAENSR010000006.1"/>
</dbReference>
<comment type="caution">
    <text evidence="1">The sequence shown here is derived from an EMBL/GenBank/DDBJ whole genome shotgun (WGS) entry which is preliminary data.</text>
</comment>
<evidence type="ECO:0000313" key="1">
    <source>
        <dbReference type="EMBL" id="MBK3461651.1"/>
    </source>
</evidence>
<proteinExistence type="predicted"/>
<dbReference type="Pfam" id="PF10709">
    <property type="entry name" value="DUF2511"/>
    <property type="match status" value="1"/>
</dbReference>
<dbReference type="Proteomes" id="UP000620382">
    <property type="component" value="Unassembled WGS sequence"/>
</dbReference>